<sequence length="115" mass="12013">MTMPGAVRLSGAALCAAVLLTGCSGNEGLEGEWEALADDPEIEVLTITGDKVETQGEIACPGTLDIAEDGLTAAIELDCEDPDPQRQSGNVELKDGTLVINWEGAEWGGYIDTFS</sequence>
<gene>
    <name evidence="1" type="ORF">HDA36_004704</name>
</gene>
<accession>A0A7W8VFZ1</accession>
<reference evidence="1 2" key="1">
    <citation type="submission" date="2020-08" db="EMBL/GenBank/DDBJ databases">
        <title>Sequencing the genomes of 1000 actinobacteria strains.</title>
        <authorList>
            <person name="Klenk H.-P."/>
        </authorList>
    </citation>
    <scope>NUCLEOTIDE SEQUENCE [LARGE SCALE GENOMIC DNA]</scope>
    <source>
        <strain evidence="1 2">DSM 44551</strain>
    </source>
</reference>
<dbReference type="Proteomes" id="UP000572635">
    <property type="component" value="Unassembled WGS sequence"/>
</dbReference>
<evidence type="ECO:0000313" key="1">
    <source>
        <dbReference type="EMBL" id="MBB5434620.1"/>
    </source>
</evidence>
<protein>
    <submittedName>
        <fullName evidence="1">Uncharacterized protein</fullName>
    </submittedName>
</protein>
<organism evidence="1 2">
    <name type="scientific">Nocardiopsis composta</name>
    <dbReference type="NCBI Taxonomy" id="157465"/>
    <lineage>
        <taxon>Bacteria</taxon>
        <taxon>Bacillati</taxon>
        <taxon>Actinomycetota</taxon>
        <taxon>Actinomycetes</taxon>
        <taxon>Streptosporangiales</taxon>
        <taxon>Nocardiopsidaceae</taxon>
        <taxon>Nocardiopsis</taxon>
    </lineage>
</organism>
<dbReference type="EMBL" id="JACHDB010000001">
    <property type="protein sequence ID" value="MBB5434620.1"/>
    <property type="molecule type" value="Genomic_DNA"/>
</dbReference>
<name>A0A7W8VFZ1_9ACTN</name>
<comment type="caution">
    <text evidence="1">The sequence shown here is derived from an EMBL/GenBank/DDBJ whole genome shotgun (WGS) entry which is preliminary data.</text>
</comment>
<evidence type="ECO:0000313" key="2">
    <source>
        <dbReference type="Proteomes" id="UP000572635"/>
    </source>
</evidence>
<dbReference type="AlphaFoldDB" id="A0A7W8VFZ1"/>
<dbReference type="RefSeq" id="WP_184395366.1">
    <property type="nucleotide sequence ID" value="NZ_BAAAJD010000060.1"/>
</dbReference>
<keyword evidence="2" id="KW-1185">Reference proteome</keyword>
<proteinExistence type="predicted"/>